<keyword evidence="10" id="KW-1185">Reference proteome</keyword>
<dbReference type="InterPro" id="IPR023418">
    <property type="entry name" value="Thyroxine_BS"/>
</dbReference>
<dbReference type="EC" id="3.5.2.17" evidence="7"/>
<feature type="domain" description="Transthyretin/hydroxyisourate hydrolase" evidence="8">
    <location>
        <begin position="4"/>
        <end position="102"/>
    </location>
</feature>
<dbReference type="InterPro" id="IPR023419">
    <property type="entry name" value="Transthyretin_CS"/>
</dbReference>
<gene>
    <name evidence="9" type="primary">uraH</name>
    <name evidence="9" type="ORF">GCM10023340_23290</name>
</gene>
<evidence type="ECO:0000256" key="3">
    <source>
        <dbReference type="ARBA" id="ARBA00009850"/>
    </source>
</evidence>
<dbReference type="GO" id="GO:0016787">
    <property type="term" value="F:hydrolase activity"/>
    <property type="evidence" value="ECO:0007669"/>
    <property type="project" value="UniProtKB-KW"/>
</dbReference>
<dbReference type="Pfam" id="PF00576">
    <property type="entry name" value="Transthyretin"/>
    <property type="match status" value="1"/>
</dbReference>
<comment type="subunit">
    <text evidence="4 7">Homotetramer.</text>
</comment>
<dbReference type="NCBIfam" id="TIGR02962">
    <property type="entry name" value="hdxy_isourate"/>
    <property type="match status" value="1"/>
</dbReference>
<evidence type="ECO:0000256" key="4">
    <source>
        <dbReference type="ARBA" id="ARBA00011881"/>
    </source>
</evidence>
<evidence type="ECO:0000313" key="10">
    <source>
        <dbReference type="Proteomes" id="UP001500221"/>
    </source>
</evidence>
<evidence type="ECO:0000256" key="1">
    <source>
        <dbReference type="ARBA" id="ARBA00001043"/>
    </source>
</evidence>
<evidence type="ECO:0000256" key="7">
    <source>
        <dbReference type="RuleBase" id="RU361270"/>
    </source>
</evidence>
<proteinExistence type="inferred from homology"/>
<comment type="catalytic activity">
    <reaction evidence="1 7">
        <text>5-hydroxyisourate + H2O = 5-hydroxy-2-oxo-4-ureido-2,5-dihydro-1H-imidazole-5-carboxylate + H(+)</text>
        <dbReference type="Rhea" id="RHEA:23736"/>
        <dbReference type="ChEBI" id="CHEBI:15377"/>
        <dbReference type="ChEBI" id="CHEBI:15378"/>
        <dbReference type="ChEBI" id="CHEBI:18072"/>
        <dbReference type="ChEBI" id="CHEBI:58639"/>
        <dbReference type="EC" id="3.5.2.17"/>
    </reaction>
</comment>
<dbReference type="PROSITE" id="PS00769">
    <property type="entry name" value="TRANSTHYRETIN_2"/>
    <property type="match status" value="1"/>
</dbReference>
<sequence length="103" mass="10868">MSTVSTHVLDTALGRPAAGVPVTLLDAESTVLAEAVTDDDGRVRPLGGPVAPGTYRVRFDLAGRDGFFPEVVIAFAVPDDEPDGHFHVPLLLSPFGYSTYRGS</sequence>
<evidence type="ECO:0000256" key="6">
    <source>
        <dbReference type="ARBA" id="ARBA00022801"/>
    </source>
</evidence>
<evidence type="ECO:0000259" key="8">
    <source>
        <dbReference type="Pfam" id="PF00576"/>
    </source>
</evidence>
<dbReference type="PANTHER" id="PTHR10395:SF7">
    <property type="entry name" value="5-HYDROXYISOURATE HYDROLASE"/>
    <property type="match status" value="1"/>
</dbReference>
<comment type="function">
    <text evidence="2">Catalyzes the hydrolysis of 5-hydroxyisourate (HIU) to 2-oxo-4-hydroxy-4-carboxy-5-ureidoimidazoline (OHCU).</text>
</comment>
<dbReference type="InterPro" id="IPR014306">
    <property type="entry name" value="Hydroxyisourate_hydrolase"/>
</dbReference>
<dbReference type="InterPro" id="IPR023416">
    <property type="entry name" value="Transthyretin/HIU_hydrolase_d"/>
</dbReference>
<accession>A0ABP9PLZ9</accession>
<evidence type="ECO:0000256" key="2">
    <source>
        <dbReference type="ARBA" id="ARBA00002704"/>
    </source>
</evidence>
<organism evidence="9 10">
    <name type="scientific">Nocardioides marinquilinus</name>
    <dbReference type="NCBI Taxonomy" id="1210400"/>
    <lineage>
        <taxon>Bacteria</taxon>
        <taxon>Bacillati</taxon>
        <taxon>Actinomycetota</taxon>
        <taxon>Actinomycetes</taxon>
        <taxon>Propionibacteriales</taxon>
        <taxon>Nocardioidaceae</taxon>
        <taxon>Nocardioides</taxon>
    </lineage>
</organism>
<dbReference type="Gene3D" id="2.60.40.180">
    <property type="entry name" value="Transthyretin/hydroxyisourate hydrolase domain"/>
    <property type="match status" value="1"/>
</dbReference>
<keyword evidence="6 7" id="KW-0378">Hydrolase</keyword>
<evidence type="ECO:0000313" key="9">
    <source>
        <dbReference type="EMBL" id="GAA5148853.1"/>
    </source>
</evidence>
<name>A0ABP9PLZ9_9ACTN</name>
<reference evidence="10" key="1">
    <citation type="journal article" date="2019" name="Int. J. Syst. Evol. Microbiol.">
        <title>The Global Catalogue of Microorganisms (GCM) 10K type strain sequencing project: providing services to taxonomists for standard genome sequencing and annotation.</title>
        <authorList>
            <consortium name="The Broad Institute Genomics Platform"/>
            <consortium name="The Broad Institute Genome Sequencing Center for Infectious Disease"/>
            <person name="Wu L."/>
            <person name="Ma J."/>
        </authorList>
    </citation>
    <scope>NUCLEOTIDE SEQUENCE [LARGE SCALE GENOMIC DNA]</scope>
    <source>
        <strain evidence="10">JCM 18459</strain>
    </source>
</reference>
<dbReference type="EMBL" id="BAABKG010000003">
    <property type="protein sequence ID" value="GAA5148853.1"/>
    <property type="molecule type" value="Genomic_DNA"/>
</dbReference>
<dbReference type="PANTHER" id="PTHR10395">
    <property type="entry name" value="URICASE AND TRANSTHYRETIN-RELATED"/>
    <property type="match status" value="1"/>
</dbReference>
<evidence type="ECO:0000256" key="5">
    <source>
        <dbReference type="ARBA" id="ARBA00022631"/>
    </source>
</evidence>
<keyword evidence="5 7" id="KW-0659">Purine metabolism</keyword>
<comment type="caution">
    <text evidence="9">The sequence shown here is derived from an EMBL/GenBank/DDBJ whole genome shotgun (WGS) entry which is preliminary data.</text>
</comment>
<comment type="similarity">
    <text evidence="3 7">Belongs to the transthyretin family. 5-hydroxyisourate hydrolase subfamily.</text>
</comment>
<dbReference type="SUPFAM" id="SSF49472">
    <property type="entry name" value="Transthyretin (synonym: prealbumin)"/>
    <property type="match status" value="1"/>
</dbReference>
<dbReference type="RefSeq" id="WP_345458513.1">
    <property type="nucleotide sequence ID" value="NZ_BAABKG010000003.1"/>
</dbReference>
<protein>
    <recommendedName>
        <fullName evidence="7">5-hydroxyisourate hydrolase</fullName>
        <shortName evidence="7">HIU hydrolase</shortName>
        <shortName evidence="7">HIUHase</shortName>
        <ecNumber evidence="7">3.5.2.17</ecNumber>
    </recommendedName>
</protein>
<dbReference type="CDD" id="cd05822">
    <property type="entry name" value="TLP_HIUase"/>
    <property type="match status" value="1"/>
</dbReference>
<dbReference type="InterPro" id="IPR036817">
    <property type="entry name" value="Transthyretin/HIU_hydrolase_sf"/>
</dbReference>
<dbReference type="Proteomes" id="UP001500221">
    <property type="component" value="Unassembled WGS sequence"/>
</dbReference>
<dbReference type="PROSITE" id="PS00768">
    <property type="entry name" value="TRANSTHYRETIN_1"/>
    <property type="match status" value="1"/>
</dbReference>